<dbReference type="Gene3D" id="1.20.80.10">
    <property type="match status" value="1"/>
</dbReference>
<keyword evidence="3" id="KW-1185">Reference proteome</keyword>
<dbReference type="InterPro" id="IPR047145">
    <property type="entry name" value="FRMD6-like"/>
</dbReference>
<dbReference type="PROSITE" id="PS50057">
    <property type="entry name" value="FERM_3"/>
    <property type="match status" value="1"/>
</dbReference>
<dbReference type="EMBL" id="JAUCMX010000012">
    <property type="protein sequence ID" value="KAK3529564.1"/>
    <property type="molecule type" value="Genomic_DNA"/>
</dbReference>
<name>A0AAE0V252_9TELE</name>
<dbReference type="CDD" id="cd14473">
    <property type="entry name" value="FERM_B-lobe"/>
    <property type="match status" value="1"/>
</dbReference>
<dbReference type="AlphaFoldDB" id="A0AAE0V252"/>
<dbReference type="Proteomes" id="UP001274896">
    <property type="component" value="Unassembled WGS sequence"/>
</dbReference>
<dbReference type="InterPro" id="IPR014352">
    <property type="entry name" value="FERM/acyl-CoA-bd_prot_sf"/>
</dbReference>
<protein>
    <recommendedName>
        <fullName evidence="1">FERM domain-containing protein</fullName>
    </recommendedName>
</protein>
<dbReference type="GO" id="GO:0035332">
    <property type="term" value="P:positive regulation of hippo signaling"/>
    <property type="evidence" value="ECO:0007669"/>
    <property type="project" value="TreeGrafter"/>
</dbReference>
<dbReference type="PANTHER" id="PTHR13429:SF7">
    <property type="entry name" value="FERM DOMAIN-CONTAINING PROTEIN 1"/>
    <property type="match status" value="1"/>
</dbReference>
<dbReference type="InterPro" id="IPR000299">
    <property type="entry name" value="FERM_domain"/>
</dbReference>
<reference evidence="2" key="1">
    <citation type="submission" date="2023-06" db="EMBL/GenBank/DDBJ databases">
        <title>Male Hemibagrus guttatus genome.</title>
        <authorList>
            <person name="Bian C."/>
        </authorList>
    </citation>
    <scope>NUCLEOTIDE SEQUENCE</scope>
    <source>
        <strain evidence="2">Male_cb2023</strain>
        <tissue evidence="2">Muscle</tissue>
    </source>
</reference>
<evidence type="ECO:0000259" key="1">
    <source>
        <dbReference type="PROSITE" id="PS50057"/>
    </source>
</evidence>
<dbReference type="InterPro" id="IPR019748">
    <property type="entry name" value="FERM_central"/>
</dbReference>
<proteinExistence type="predicted"/>
<evidence type="ECO:0000313" key="2">
    <source>
        <dbReference type="EMBL" id="KAK3529564.1"/>
    </source>
</evidence>
<dbReference type="GO" id="GO:0098592">
    <property type="term" value="C:cytoplasmic side of apical plasma membrane"/>
    <property type="evidence" value="ECO:0007669"/>
    <property type="project" value="TreeGrafter"/>
</dbReference>
<sequence>MCLHLRVQYYIRNGRQIADEKVRSLFCADLKNRVLSSRCYEQEGRYFQLAAYALQADLGDWKEEVEPYFSPQDYFPPWILARRGCDYVVQHTPELHKELRGMSAHESSLLFIEEACSLSDVPLTFYSMSKVGAQT</sequence>
<dbReference type="SUPFAM" id="SSF47031">
    <property type="entry name" value="Second domain of FERM"/>
    <property type="match status" value="1"/>
</dbReference>
<dbReference type="InterPro" id="IPR035963">
    <property type="entry name" value="FERM_2"/>
</dbReference>
<evidence type="ECO:0000313" key="3">
    <source>
        <dbReference type="Proteomes" id="UP001274896"/>
    </source>
</evidence>
<dbReference type="Pfam" id="PF00373">
    <property type="entry name" value="FERM_M"/>
    <property type="match status" value="1"/>
</dbReference>
<gene>
    <name evidence="2" type="ORF">QTP70_031981</name>
</gene>
<comment type="caution">
    <text evidence="2">The sequence shown here is derived from an EMBL/GenBank/DDBJ whole genome shotgun (WGS) entry which is preliminary data.</text>
</comment>
<dbReference type="PANTHER" id="PTHR13429">
    <property type="entry name" value="FERM DOMAIN (PROTEIN4.1-EZRIN-RADIXIN-MOESIN) FAMILY"/>
    <property type="match status" value="1"/>
</dbReference>
<organism evidence="2 3">
    <name type="scientific">Hemibagrus guttatus</name>
    <dbReference type="NCBI Taxonomy" id="175788"/>
    <lineage>
        <taxon>Eukaryota</taxon>
        <taxon>Metazoa</taxon>
        <taxon>Chordata</taxon>
        <taxon>Craniata</taxon>
        <taxon>Vertebrata</taxon>
        <taxon>Euteleostomi</taxon>
        <taxon>Actinopterygii</taxon>
        <taxon>Neopterygii</taxon>
        <taxon>Teleostei</taxon>
        <taxon>Ostariophysi</taxon>
        <taxon>Siluriformes</taxon>
        <taxon>Bagridae</taxon>
        <taxon>Hemibagrus</taxon>
    </lineage>
</organism>
<accession>A0AAE0V252</accession>
<feature type="domain" description="FERM" evidence="1">
    <location>
        <begin position="1"/>
        <end position="135"/>
    </location>
</feature>